<evidence type="ECO:0000256" key="1">
    <source>
        <dbReference type="SAM" id="MobiDB-lite"/>
    </source>
</evidence>
<accession>A0A917NWD6</accession>
<sequence>MKKIPDASTLSTWRKSSHSDNGDGGCIEISDSHPDGIPVRDSKNPNGPAVIFVTTTWRSFVDSVKGRDLPA</sequence>
<reference evidence="3" key="2">
    <citation type="submission" date="2020-09" db="EMBL/GenBank/DDBJ databases">
        <authorList>
            <person name="Sun Q."/>
            <person name="Zhou Y."/>
        </authorList>
    </citation>
    <scope>NUCLEOTIDE SEQUENCE</scope>
    <source>
        <strain evidence="3">CGMCC 4.7272</strain>
    </source>
</reference>
<organism evidence="3 4">
    <name type="scientific">Streptomyces lacrimifluminis</name>
    <dbReference type="NCBI Taxonomy" id="1500077"/>
    <lineage>
        <taxon>Bacteria</taxon>
        <taxon>Bacillati</taxon>
        <taxon>Actinomycetota</taxon>
        <taxon>Actinomycetes</taxon>
        <taxon>Kitasatosporales</taxon>
        <taxon>Streptomycetaceae</taxon>
        <taxon>Streptomyces</taxon>
    </lineage>
</organism>
<dbReference type="Pfam" id="PF04149">
    <property type="entry name" value="DUF397"/>
    <property type="match status" value="1"/>
</dbReference>
<name>A0A917NWD6_9ACTN</name>
<dbReference type="InterPro" id="IPR007278">
    <property type="entry name" value="DUF397"/>
</dbReference>
<feature type="domain" description="DUF397" evidence="2">
    <location>
        <begin position="12"/>
        <end position="65"/>
    </location>
</feature>
<evidence type="ECO:0000313" key="3">
    <source>
        <dbReference type="EMBL" id="GGJ35202.1"/>
    </source>
</evidence>
<evidence type="ECO:0000259" key="2">
    <source>
        <dbReference type="Pfam" id="PF04149"/>
    </source>
</evidence>
<keyword evidence="4" id="KW-1185">Reference proteome</keyword>
<dbReference type="RefSeq" id="WP_189148270.1">
    <property type="nucleotide sequence ID" value="NZ_BAABER010000005.1"/>
</dbReference>
<proteinExistence type="predicted"/>
<gene>
    <name evidence="3" type="ORF">GCM10012282_34920</name>
</gene>
<feature type="region of interest" description="Disordered" evidence="1">
    <location>
        <begin position="1"/>
        <end position="47"/>
    </location>
</feature>
<dbReference type="EMBL" id="BMMU01000010">
    <property type="protein sequence ID" value="GGJ35202.1"/>
    <property type="molecule type" value="Genomic_DNA"/>
</dbReference>
<feature type="compositionally biased region" description="Basic and acidic residues" evidence="1">
    <location>
        <begin position="30"/>
        <end position="43"/>
    </location>
</feature>
<dbReference type="Proteomes" id="UP000625682">
    <property type="component" value="Unassembled WGS sequence"/>
</dbReference>
<evidence type="ECO:0000313" key="4">
    <source>
        <dbReference type="Proteomes" id="UP000625682"/>
    </source>
</evidence>
<protein>
    <recommendedName>
        <fullName evidence="2">DUF397 domain-containing protein</fullName>
    </recommendedName>
</protein>
<dbReference type="AlphaFoldDB" id="A0A917NWD6"/>
<comment type="caution">
    <text evidence="3">The sequence shown here is derived from an EMBL/GenBank/DDBJ whole genome shotgun (WGS) entry which is preliminary data.</text>
</comment>
<reference evidence="3" key="1">
    <citation type="journal article" date="2014" name="Int. J. Syst. Evol. Microbiol.">
        <title>Complete genome sequence of Corynebacterium casei LMG S-19264T (=DSM 44701T), isolated from a smear-ripened cheese.</title>
        <authorList>
            <consortium name="US DOE Joint Genome Institute (JGI-PGF)"/>
            <person name="Walter F."/>
            <person name="Albersmeier A."/>
            <person name="Kalinowski J."/>
            <person name="Ruckert C."/>
        </authorList>
    </citation>
    <scope>NUCLEOTIDE SEQUENCE</scope>
    <source>
        <strain evidence="3">CGMCC 4.7272</strain>
    </source>
</reference>